<keyword evidence="10" id="KW-1185">Reference proteome</keyword>
<dbReference type="InterPro" id="IPR049560">
    <property type="entry name" value="MeTrfase_RsmB-F_NOP2_cat"/>
</dbReference>
<dbReference type="EMBL" id="CP144695">
    <property type="protein sequence ID" value="WVZ05129.1"/>
    <property type="molecule type" value="Genomic_DNA"/>
</dbReference>
<feature type="domain" description="SAM-dependent MTase RsmB/NOP-type" evidence="8">
    <location>
        <begin position="1"/>
        <end position="162"/>
    </location>
</feature>
<dbReference type="Gene3D" id="3.40.50.150">
    <property type="entry name" value="Vaccinia Virus protein VP39"/>
    <property type="match status" value="1"/>
</dbReference>
<dbReference type="InterPro" id="IPR023267">
    <property type="entry name" value="RCMT"/>
</dbReference>
<evidence type="ECO:0000256" key="7">
    <source>
        <dbReference type="SAM" id="MobiDB-lite"/>
    </source>
</evidence>
<keyword evidence="5 6" id="KW-0694">RNA-binding</keyword>
<dbReference type="InterPro" id="IPR029063">
    <property type="entry name" value="SAM-dependent_MTases_sf"/>
</dbReference>
<evidence type="ECO:0000313" key="10">
    <source>
        <dbReference type="Proteomes" id="UP001374535"/>
    </source>
</evidence>
<dbReference type="InterPro" id="IPR018314">
    <property type="entry name" value="RsmB/NOL1/NOP2-like_CS"/>
</dbReference>
<evidence type="ECO:0000256" key="4">
    <source>
        <dbReference type="ARBA" id="ARBA00022691"/>
    </source>
</evidence>
<dbReference type="AlphaFoldDB" id="A0AAQ3N8G4"/>
<dbReference type="PANTHER" id="PTHR22808:SF25">
    <property type="entry name" value="TRNA (CYTOSINE(34)-C(5))-METHYLTRANSFERASE-RELATED"/>
    <property type="match status" value="1"/>
</dbReference>
<feature type="compositionally biased region" description="Basic residues" evidence="7">
    <location>
        <begin position="1"/>
        <end position="15"/>
    </location>
</feature>
<accession>A0AAQ3N8G4</accession>
<dbReference type="PROSITE" id="PS51686">
    <property type="entry name" value="SAM_MT_RSMB_NOP"/>
    <property type="match status" value="1"/>
</dbReference>
<evidence type="ECO:0000256" key="3">
    <source>
        <dbReference type="ARBA" id="ARBA00022679"/>
    </source>
</evidence>
<keyword evidence="4 6" id="KW-0949">S-adenosyl-L-methionine</keyword>
<keyword evidence="3 6" id="KW-0808">Transferase</keyword>
<evidence type="ECO:0000256" key="2">
    <source>
        <dbReference type="ARBA" id="ARBA00022603"/>
    </source>
</evidence>
<dbReference type="GO" id="GO:0003723">
    <property type="term" value="F:RNA binding"/>
    <property type="evidence" value="ECO:0007669"/>
    <property type="project" value="UniProtKB-UniRule"/>
</dbReference>
<dbReference type="SUPFAM" id="SSF53335">
    <property type="entry name" value="S-adenosyl-L-methionine-dependent methyltransferases"/>
    <property type="match status" value="1"/>
</dbReference>
<proteinExistence type="inferred from homology"/>
<evidence type="ECO:0000256" key="1">
    <source>
        <dbReference type="ARBA" id="ARBA00007494"/>
    </source>
</evidence>
<comment type="caution">
    <text evidence="6">Lacks conserved residue(s) required for the propagation of feature annotation.</text>
</comment>
<dbReference type="PROSITE" id="PS01153">
    <property type="entry name" value="NOL1_NOP2_SUN"/>
    <property type="match status" value="1"/>
</dbReference>
<dbReference type="PANTHER" id="PTHR22808">
    <property type="entry name" value="NCL1 YEAST -RELATED NOL1/NOP2/FMU SUN DOMAIN-CONTAINING"/>
    <property type="match status" value="1"/>
</dbReference>
<dbReference type="GO" id="GO:0008173">
    <property type="term" value="F:RNA methyltransferase activity"/>
    <property type="evidence" value="ECO:0007669"/>
    <property type="project" value="InterPro"/>
</dbReference>
<keyword evidence="2 6" id="KW-0489">Methyltransferase</keyword>
<name>A0AAQ3N8G4_VIGMU</name>
<organism evidence="9 10">
    <name type="scientific">Vigna mungo</name>
    <name type="common">Black gram</name>
    <name type="synonym">Phaseolus mungo</name>
    <dbReference type="NCBI Taxonomy" id="3915"/>
    <lineage>
        <taxon>Eukaryota</taxon>
        <taxon>Viridiplantae</taxon>
        <taxon>Streptophyta</taxon>
        <taxon>Embryophyta</taxon>
        <taxon>Tracheophyta</taxon>
        <taxon>Spermatophyta</taxon>
        <taxon>Magnoliopsida</taxon>
        <taxon>eudicotyledons</taxon>
        <taxon>Gunneridae</taxon>
        <taxon>Pentapetalae</taxon>
        <taxon>rosids</taxon>
        <taxon>fabids</taxon>
        <taxon>Fabales</taxon>
        <taxon>Fabaceae</taxon>
        <taxon>Papilionoideae</taxon>
        <taxon>50 kb inversion clade</taxon>
        <taxon>NPAAA clade</taxon>
        <taxon>indigoferoid/millettioid clade</taxon>
        <taxon>Phaseoleae</taxon>
        <taxon>Vigna</taxon>
    </lineage>
</organism>
<feature type="region of interest" description="Disordered" evidence="7">
    <location>
        <begin position="1"/>
        <end position="38"/>
    </location>
</feature>
<feature type="binding site" evidence="6">
    <location>
        <position position="64"/>
    </location>
    <ligand>
        <name>S-adenosyl-L-methionine</name>
        <dbReference type="ChEBI" id="CHEBI:59789"/>
    </ligand>
</feature>
<comment type="similarity">
    <text evidence="1 6">Belongs to the class I-like SAM-binding methyltransferase superfamily. RsmB/NOP family.</text>
</comment>
<dbReference type="Pfam" id="PF01189">
    <property type="entry name" value="Methyltr_RsmB-F"/>
    <property type="match status" value="1"/>
</dbReference>
<gene>
    <name evidence="9" type="ORF">V8G54_018475</name>
</gene>
<evidence type="ECO:0000256" key="5">
    <source>
        <dbReference type="ARBA" id="ARBA00022884"/>
    </source>
</evidence>
<evidence type="ECO:0000313" key="9">
    <source>
        <dbReference type="EMBL" id="WVZ05129.1"/>
    </source>
</evidence>
<sequence>MGRGKGGKKSRTQRKHFQESRENVWNSKRPRSDSDPIPFSNPFATQNLAFDHYYKAERQVIANDLDIQRCNLLIHQTKRMCTANLIVTNHEAQHFPGCLLEKHYDKMELDQEAQLLFDRVLCDVPCSGDGTLRKAPDLWRKWYVTKASGSSPAKMFPSFVEM</sequence>
<reference evidence="9 10" key="1">
    <citation type="journal article" date="2023" name="Life. Sci Alliance">
        <title>Evolutionary insights into 3D genome organization and epigenetic landscape of Vigna mungo.</title>
        <authorList>
            <person name="Junaid A."/>
            <person name="Singh B."/>
            <person name="Bhatia S."/>
        </authorList>
    </citation>
    <scope>NUCLEOTIDE SEQUENCE [LARGE SCALE GENOMIC DNA]</scope>
    <source>
        <strain evidence="9">Urdbean</strain>
    </source>
</reference>
<dbReference type="GO" id="GO:0001510">
    <property type="term" value="P:RNA methylation"/>
    <property type="evidence" value="ECO:0007669"/>
    <property type="project" value="InterPro"/>
</dbReference>
<dbReference type="Proteomes" id="UP001374535">
    <property type="component" value="Chromosome 6"/>
</dbReference>
<evidence type="ECO:0000259" key="8">
    <source>
        <dbReference type="PROSITE" id="PS51686"/>
    </source>
</evidence>
<dbReference type="InterPro" id="IPR001678">
    <property type="entry name" value="MeTrfase_RsmB-F_NOP2_dom"/>
</dbReference>
<feature type="binding site" evidence="6">
    <location>
        <position position="123"/>
    </location>
    <ligand>
        <name>S-adenosyl-L-methionine</name>
        <dbReference type="ChEBI" id="CHEBI:59789"/>
    </ligand>
</feature>
<protein>
    <recommendedName>
        <fullName evidence="8">SAM-dependent MTase RsmB/NOP-type domain-containing protein</fullName>
    </recommendedName>
</protein>
<evidence type="ECO:0000256" key="6">
    <source>
        <dbReference type="PROSITE-ProRule" id="PRU01023"/>
    </source>
</evidence>